<accession>A0A2T5PAJ1</accession>
<dbReference type="OrthoDB" id="6893824at2"/>
<dbReference type="RefSeq" id="WP_146168183.1">
    <property type="nucleotide sequence ID" value="NZ_QASN01000014.1"/>
</dbReference>
<dbReference type="EMBL" id="QASN01000014">
    <property type="protein sequence ID" value="PTU74732.1"/>
    <property type="molecule type" value="Genomic_DNA"/>
</dbReference>
<sequence length="142" mass="15984">MSKKDVAVGSIVSIPFDSVFAVAKILFVSDYFKQVALFKLYKYKLRETSEYVNVLGSDDYQLLYTGTMPVKKGRWARLGVETLSSSEAAASKRIVGGEVWFGDECQGPATDEEMKTLTKMKVFNVHFIEEKVNDFPSFNKSL</sequence>
<comment type="caution">
    <text evidence="1">The sequence shown here is derived from an EMBL/GenBank/DDBJ whole genome shotgun (WGS) entry which is preliminary data.</text>
</comment>
<organism evidence="1 2">
    <name type="scientific">Pseudomonas mangrovi</name>
    <dbReference type="NCBI Taxonomy" id="2161748"/>
    <lineage>
        <taxon>Bacteria</taxon>
        <taxon>Pseudomonadati</taxon>
        <taxon>Pseudomonadota</taxon>
        <taxon>Gammaproteobacteria</taxon>
        <taxon>Pseudomonadales</taxon>
        <taxon>Pseudomonadaceae</taxon>
        <taxon>Pseudomonas</taxon>
    </lineage>
</organism>
<dbReference type="Proteomes" id="UP000244064">
    <property type="component" value="Unassembled WGS sequence"/>
</dbReference>
<evidence type="ECO:0000313" key="1">
    <source>
        <dbReference type="EMBL" id="PTU74732.1"/>
    </source>
</evidence>
<gene>
    <name evidence="1" type="ORF">DBO85_07460</name>
</gene>
<proteinExistence type="predicted"/>
<protein>
    <recommendedName>
        <fullName evidence="3">Immunity protein 26</fullName>
    </recommendedName>
</protein>
<keyword evidence="2" id="KW-1185">Reference proteome</keyword>
<name>A0A2T5PAJ1_9PSED</name>
<evidence type="ECO:0000313" key="2">
    <source>
        <dbReference type="Proteomes" id="UP000244064"/>
    </source>
</evidence>
<evidence type="ECO:0008006" key="3">
    <source>
        <dbReference type="Google" id="ProtNLM"/>
    </source>
</evidence>
<reference evidence="1 2" key="1">
    <citation type="submission" date="2018-04" db="EMBL/GenBank/DDBJ databases">
        <title>Pseudomonas sp. nov., isolated from mangrove soil.</title>
        <authorList>
            <person name="Chen C."/>
        </authorList>
    </citation>
    <scope>NUCLEOTIDE SEQUENCE [LARGE SCALE GENOMIC DNA]</scope>
    <source>
        <strain evidence="1 2">TC-11</strain>
    </source>
</reference>
<dbReference type="AlphaFoldDB" id="A0A2T5PAJ1"/>